<dbReference type="EMBL" id="QSVA01000009">
    <property type="protein sequence ID" value="RGN93538.1"/>
    <property type="molecule type" value="Genomic_DNA"/>
</dbReference>
<reference evidence="4 5" key="1">
    <citation type="submission" date="2018-08" db="EMBL/GenBank/DDBJ databases">
        <title>A genome reference for cultivated species of the human gut microbiota.</title>
        <authorList>
            <person name="Zou Y."/>
            <person name="Xue W."/>
            <person name="Luo G."/>
        </authorList>
    </citation>
    <scope>NUCLEOTIDE SEQUENCE [LARGE SCALE GENOMIC DNA]</scope>
    <source>
        <strain evidence="3 5">AF28-11</strain>
        <strain evidence="2 4">OM03-4</strain>
    </source>
</reference>
<comment type="caution">
    <text evidence="2">The sequence shown here is derived from an EMBL/GenBank/DDBJ whole genome shotgun (WGS) entry which is preliminary data.</text>
</comment>
<dbReference type="AlphaFoldDB" id="A0A3E5EXL6"/>
<evidence type="ECO:0000259" key="1">
    <source>
        <dbReference type="Pfam" id="PF14302"/>
    </source>
</evidence>
<evidence type="ECO:0000313" key="2">
    <source>
        <dbReference type="EMBL" id="RGN93538.1"/>
    </source>
</evidence>
<protein>
    <submittedName>
        <fullName evidence="2">DUF4377 domain-containing protein</fullName>
    </submittedName>
</protein>
<name>A0A3E5EXL6_BACUN</name>
<sequence>MKTQKLEILILFLCIFGFIGCDNKDEEGEKVTDYKEYSLTIASKKIPGVCWSDGFNYLSDVYAVKKENAQEWESLGVIDKFEFEKGYEYKVKISETNYLDYSMENPAWTEYELLEIISKNRKDSENLPLHFIPKSYYENVQLPKYKYVVDADNNQKLIEEELEKESLIPLDFHYIFWRSEDKFLRCIAIKDDNNTLGPCIIKNENKAPEEMPESYKLLPPEGNVFGYGKWTFSDEQGNETNYLSFDVFMGRSAKSRNVDLTPDVAYLYKDLSEYYKNKYPQAGVKTVVVSYAVSIK</sequence>
<dbReference type="InterPro" id="IPR025485">
    <property type="entry name" value="DUF4377"/>
</dbReference>
<organism evidence="2 4">
    <name type="scientific">Bacteroides uniformis</name>
    <dbReference type="NCBI Taxonomy" id="820"/>
    <lineage>
        <taxon>Bacteria</taxon>
        <taxon>Pseudomonadati</taxon>
        <taxon>Bacteroidota</taxon>
        <taxon>Bacteroidia</taxon>
        <taxon>Bacteroidales</taxon>
        <taxon>Bacteroidaceae</taxon>
        <taxon>Bacteroides</taxon>
    </lineage>
</organism>
<accession>A0A3E5EXL6</accession>
<dbReference type="Proteomes" id="UP000283680">
    <property type="component" value="Unassembled WGS sequence"/>
</dbReference>
<dbReference type="Proteomes" id="UP000260759">
    <property type="component" value="Unassembled WGS sequence"/>
</dbReference>
<dbReference type="PROSITE" id="PS51257">
    <property type="entry name" value="PROKAR_LIPOPROTEIN"/>
    <property type="match status" value="1"/>
</dbReference>
<dbReference type="EMBL" id="QRTH01000013">
    <property type="protein sequence ID" value="RGQ47866.1"/>
    <property type="molecule type" value="Genomic_DNA"/>
</dbReference>
<evidence type="ECO:0000313" key="3">
    <source>
        <dbReference type="EMBL" id="RGQ47866.1"/>
    </source>
</evidence>
<evidence type="ECO:0000313" key="4">
    <source>
        <dbReference type="Proteomes" id="UP000260759"/>
    </source>
</evidence>
<gene>
    <name evidence="3" type="ORF">DWY92_18475</name>
    <name evidence="2" type="ORF">DXB37_11755</name>
</gene>
<feature type="domain" description="DUF4377" evidence="1">
    <location>
        <begin position="61"/>
        <end position="119"/>
    </location>
</feature>
<dbReference type="Pfam" id="PF14302">
    <property type="entry name" value="DUF4377"/>
    <property type="match status" value="1"/>
</dbReference>
<dbReference type="RefSeq" id="WP_117600587.1">
    <property type="nucleotide sequence ID" value="NZ_BAABZM010000001.1"/>
</dbReference>
<evidence type="ECO:0000313" key="5">
    <source>
        <dbReference type="Proteomes" id="UP000283680"/>
    </source>
</evidence>
<proteinExistence type="predicted"/>